<gene>
    <name evidence="3" type="primary">fer</name>
</gene>
<accession>Q0PIE5</accession>
<evidence type="ECO:0000259" key="2">
    <source>
        <dbReference type="PROSITE" id="PS51085"/>
    </source>
</evidence>
<dbReference type="InterPro" id="IPR006058">
    <property type="entry name" value="2Fe2S_fd_BS"/>
</dbReference>
<dbReference type="PROSITE" id="PS51085">
    <property type="entry name" value="2FE2S_FER_2"/>
    <property type="match status" value="1"/>
</dbReference>
<dbReference type="SUPFAM" id="SSF54292">
    <property type="entry name" value="2Fe-2S ferredoxin-like"/>
    <property type="match status" value="1"/>
</dbReference>
<dbReference type="AlphaFoldDB" id="Q0PIE5"/>
<feature type="domain" description="2Fe-2S ferredoxin-type" evidence="2">
    <location>
        <begin position="2"/>
        <end position="95"/>
    </location>
</feature>
<evidence type="ECO:0000256" key="1">
    <source>
        <dbReference type="SAM" id="MobiDB-lite"/>
    </source>
</evidence>
<protein>
    <submittedName>
        <fullName evidence="3">Ferredoxin</fullName>
    </submittedName>
</protein>
<evidence type="ECO:0000313" key="3">
    <source>
        <dbReference type="EMBL" id="ABH04872.1"/>
    </source>
</evidence>
<dbReference type="CDD" id="cd00207">
    <property type="entry name" value="fer2"/>
    <property type="match status" value="1"/>
</dbReference>
<organism evidence="3">
    <name type="scientific">Heliobacterium mobile</name>
    <name type="common">Heliobacillus mobilis</name>
    <dbReference type="NCBI Taxonomy" id="28064"/>
    <lineage>
        <taxon>Bacteria</taxon>
        <taxon>Bacillati</taxon>
        <taxon>Bacillota</taxon>
        <taxon>Clostridia</taxon>
        <taxon>Eubacteriales</taxon>
        <taxon>Heliobacteriaceae</taxon>
        <taxon>Heliobacterium</taxon>
    </lineage>
</organism>
<sequence>MIPVTFVTHDGEISVQAAEGTTLLEAGLKNGVDIEYSCKDGRCGVCQVTVLEGEENLSEPDIDEVDELFDRIDDVSGTCQGSHSRPGEIRVAKTA</sequence>
<dbReference type="InterPro" id="IPR036010">
    <property type="entry name" value="2Fe-2S_ferredoxin-like_sf"/>
</dbReference>
<proteinExistence type="predicted"/>
<reference evidence="3" key="1">
    <citation type="journal article" date="2006" name="Proc. Natl. Acad. Sci. U.S.A.">
        <title>The cyanobacterial genome core and the origin of photosynthesis.</title>
        <authorList>
            <person name="Mulkidjanian A.Y."/>
            <person name="Koonin E.V."/>
            <person name="Makarova K.S."/>
            <person name="Mekhedov S.L."/>
            <person name="Sorokin A."/>
            <person name="Wolf Y.I."/>
            <person name="Dufresne A."/>
            <person name="Partensky F."/>
            <person name="Burd H."/>
            <person name="Kaznadzey D."/>
            <person name="Haselkorn R."/>
            <person name="Galperin M.Y."/>
        </authorList>
    </citation>
    <scope>NUCLEOTIDE SEQUENCE</scope>
</reference>
<name>Q0PIE5_HELMO</name>
<dbReference type="EMBL" id="DQ831229">
    <property type="protein sequence ID" value="ABH04872.1"/>
    <property type="molecule type" value="Genomic_DNA"/>
</dbReference>
<dbReference type="Gene3D" id="3.10.20.30">
    <property type="match status" value="1"/>
</dbReference>
<dbReference type="GO" id="GO:0051537">
    <property type="term" value="F:2 iron, 2 sulfur cluster binding"/>
    <property type="evidence" value="ECO:0007669"/>
    <property type="project" value="InterPro"/>
</dbReference>
<dbReference type="Pfam" id="PF00111">
    <property type="entry name" value="Fer2"/>
    <property type="match status" value="1"/>
</dbReference>
<feature type="region of interest" description="Disordered" evidence="1">
    <location>
        <begin position="76"/>
        <end position="95"/>
    </location>
</feature>
<feature type="non-terminal residue" evidence="3">
    <location>
        <position position="95"/>
    </location>
</feature>
<dbReference type="InterPro" id="IPR001041">
    <property type="entry name" value="2Fe-2S_ferredoxin-type"/>
</dbReference>
<feature type="compositionally biased region" description="Basic and acidic residues" evidence="1">
    <location>
        <begin position="85"/>
        <end position="95"/>
    </location>
</feature>
<dbReference type="InterPro" id="IPR012675">
    <property type="entry name" value="Beta-grasp_dom_sf"/>
</dbReference>
<dbReference type="PROSITE" id="PS00197">
    <property type="entry name" value="2FE2S_FER_1"/>
    <property type="match status" value="1"/>
</dbReference>